<dbReference type="Gene3D" id="3.90.550.10">
    <property type="entry name" value="Spore Coat Polysaccharide Biosynthesis Protein SpsA, Chain A"/>
    <property type="match status" value="1"/>
</dbReference>
<dbReference type="Pfam" id="PF00535">
    <property type="entry name" value="Glycos_transf_2"/>
    <property type="match status" value="1"/>
</dbReference>
<proteinExistence type="predicted"/>
<sequence>MNVNEISIIVPVKDNQRGIDVLLTTFFDTFSAEDCPLEIIIVDNGSAPSISIDPVFLGRYCAVRLLTCTKRGPGAARNTGAKKAKGAFLLFIDSDCVPAASLLTGYVKARVQDKYNSVGYSGFVDALGDDVLSNYYVSQNIHLPPKVVNSDAEYSPKYLVTANALVCKIAFDSVGGFDESFVLAGGEDIDLALRLKQFGALSFASESVVFHDFNDGLIGFIKRFFRYGQGIRLVKEKHPDYRFPAPFTANEKKTLINNVLVILQWGCMYLGYLKQEREFLSEG</sequence>
<keyword evidence="3" id="KW-1185">Reference proteome</keyword>
<gene>
    <name evidence="2" type="ORF">DFR28_101356</name>
</gene>
<organism evidence="2 3">
    <name type="scientific">Arenicella xantha</name>
    <dbReference type="NCBI Taxonomy" id="644221"/>
    <lineage>
        <taxon>Bacteria</taxon>
        <taxon>Pseudomonadati</taxon>
        <taxon>Pseudomonadota</taxon>
        <taxon>Gammaproteobacteria</taxon>
        <taxon>Arenicellales</taxon>
        <taxon>Arenicellaceae</taxon>
        <taxon>Arenicella</taxon>
    </lineage>
</organism>
<evidence type="ECO:0000259" key="1">
    <source>
        <dbReference type="Pfam" id="PF00535"/>
    </source>
</evidence>
<reference evidence="2 3" key="1">
    <citation type="submission" date="2018-06" db="EMBL/GenBank/DDBJ databases">
        <title>Genomic Encyclopedia of Type Strains, Phase IV (KMG-IV): sequencing the most valuable type-strain genomes for metagenomic binning, comparative biology and taxonomic classification.</title>
        <authorList>
            <person name="Goeker M."/>
        </authorList>
    </citation>
    <scope>NUCLEOTIDE SEQUENCE [LARGE SCALE GENOMIC DNA]</scope>
    <source>
        <strain evidence="2 3">DSM 24032</strain>
    </source>
</reference>
<dbReference type="OrthoDB" id="9801954at2"/>
<dbReference type="PANTHER" id="PTHR43685">
    <property type="entry name" value="GLYCOSYLTRANSFERASE"/>
    <property type="match status" value="1"/>
</dbReference>
<dbReference type="InterPro" id="IPR001173">
    <property type="entry name" value="Glyco_trans_2-like"/>
</dbReference>
<dbReference type="Proteomes" id="UP000253083">
    <property type="component" value="Unassembled WGS sequence"/>
</dbReference>
<dbReference type="PANTHER" id="PTHR43685:SF3">
    <property type="entry name" value="SLR2126 PROTEIN"/>
    <property type="match status" value="1"/>
</dbReference>
<dbReference type="AlphaFoldDB" id="A0A395JRL4"/>
<dbReference type="InterPro" id="IPR050834">
    <property type="entry name" value="Glycosyltransf_2"/>
</dbReference>
<keyword evidence="2" id="KW-0808">Transferase</keyword>
<dbReference type="RefSeq" id="WP_113952584.1">
    <property type="nucleotide sequence ID" value="NZ_QNRT01000001.1"/>
</dbReference>
<dbReference type="InterPro" id="IPR029044">
    <property type="entry name" value="Nucleotide-diphossugar_trans"/>
</dbReference>
<dbReference type="SUPFAM" id="SSF53448">
    <property type="entry name" value="Nucleotide-diphospho-sugar transferases"/>
    <property type="match status" value="1"/>
</dbReference>
<dbReference type="InParanoid" id="A0A395JRL4"/>
<feature type="domain" description="Glycosyltransferase 2-like" evidence="1">
    <location>
        <begin position="7"/>
        <end position="120"/>
    </location>
</feature>
<comment type="caution">
    <text evidence="2">The sequence shown here is derived from an EMBL/GenBank/DDBJ whole genome shotgun (WGS) entry which is preliminary data.</text>
</comment>
<name>A0A395JRL4_9GAMM</name>
<dbReference type="EMBL" id="QNRT01000001">
    <property type="protein sequence ID" value="RBP52972.1"/>
    <property type="molecule type" value="Genomic_DNA"/>
</dbReference>
<evidence type="ECO:0000313" key="2">
    <source>
        <dbReference type="EMBL" id="RBP52972.1"/>
    </source>
</evidence>
<evidence type="ECO:0000313" key="3">
    <source>
        <dbReference type="Proteomes" id="UP000253083"/>
    </source>
</evidence>
<dbReference type="GO" id="GO:0016740">
    <property type="term" value="F:transferase activity"/>
    <property type="evidence" value="ECO:0007669"/>
    <property type="project" value="UniProtKB-KW"/>
</dbReference>
<accession>A0A395JRL4</accession>
<protein>
    <submittedName>
        <fullName evidence="2">GT2 family glycosyltransferase</fullName>
    </submittedName>
</protein>